<keyword evidence="2" id="KW-1185">Reference proteome</keyword>
<dbReference type="EMBL" id="JACOPQ010000007">
    <property type="protein sequence ID" value="MBC5737503.1"/>
    <property type="molecule type" value="Genomic_DNA"/>
</dbReference>
<dbReference type="RefSeq" id="WP_155148838.1">
    <property type="nucleotide sequence ID" value="NZ_JACOPQ010000007.1"/>
</dbReference>
<organism evidence="1 2">
    <name type="scientific">Lawsonibacter faecis</name>
    <dbReference type="NCBI Taxonomy" id="2763052"/>
    <lineage>
        <taxon>Bacteria</taxon>
        <taxon>Bacillati</taxon>
        <taxon>Bacillota</taxon>
        <taxon>Clostridia</taxon>
        <taxon>Eubacteriales</taxon>
        <taxon>Oscillospiraceae</taxon>
        <taxon>Lawsonibacter</taxon>
    </lineage>
</organism>
<sequence length="109" mass="11948">MKCTTQPPGPIDEIEKMEECPFLVAYTHGGVAERIESTPEAITAFICSHGLDGDITITDPMDRLVLDTFGLYINCCPDQDFLKGDLLPVLIPAQIEAERKAFGMSAMDL</sequence>
<accession>A0A8J6JCD3</accession>
<dbReference type="Proteomes" id="UP000607645">
    <property type="component" value="Unassembled WGS sequence"/>
</dbReference>
<reference evidence="1" key="1">
    <citation type="submission" date="2020-08" db="EMBL/GenBank/DDBJ databases">
        <title>Genome public.</title>
        <authorList>
            <person name="Liu C."/>
            <person name="Sun Q."/>
        </authorList>
    </citation>
    <scope>NUCLEOTIDE SEQUENCE</scope>
    <source>
        <strain evidence="1">NSJ-52</strain>
    </source>
</reference>
<evidence type="ECO:0000313" key="1">
    <source>
        <dbReference type="EMBL" id="MBC5737503.1"/>
    </source>
</evidence>
<dbReference type="AlphaFoldDB" id="A0A8J6JCD3"/>
<comment type="caution">
    <text evidence="1">The sequence shown here is derived from an EMBL/GenBank/DDBJ whole genome shotgun (WGS) entry which is preliminary data.</text>
</comment>
<name>A0A8J6JCD3_9FIRM</name>
<evidence type="ECO:0000313" key="2">
    <source>
        <dbReference type="Proteomes" id="UP000607645"/>
    </source>
</evidence>
<gene>
    <name evidence="1" type="ORF">H8S62_10845</name>
</gene>
<proteinExistence type="predicted"/>
<protein>
    <submittedName>
        <fullName evidence="1">Uncharacterized protein</fullName>
    </submittedName>
</protein>